<proteinExistence type="inferred from homology"/>
<dbReference type="GO" id="GO:0003677">
    <property type="term" value="F:DNA binding"/>
    <property type="evidence" value="ECO:0007669"/>
    <property type="project" value="UniProtKB-KW"/>
</dbReference>
<reference evidence="8 9" key="1">
    <citation type="submission" date="2018-07" db="EMBL/GenBank/DDBJ databases">
        <title>Motiliproteus coralliicola sp. nov., a bacterium isolated from Coral.</title>
        <authorList>
            <person name="Wang G."/>
        </authorList>
    </citation>
    <scope>NUCLEOTIDE SEQUENCE [LARGE SCALE GENOMIC DNA]</scope>
    <source>
        <strain evidence="8 9">C34</strain>
    </source>
</reference>
<name>A0A369WU37_9GAMM</name>
<dbReference type="Gene3D" id="1.10.10.10">
    <property type="entry name" value="Winged helix-like DNA-binding domain superfamily/Winged helix DNA-binding domain"/>
    <property type="match status" value="1"/>
</dbReference>
<dbReference type="CDD" id="cd06171">
    <property type="entry name" value="Sigma70_r4"/>
    <property type="match status" value="1"/>
</dbReference>
<dbReference type="RefSeq" id="WP_114694156.1">
    <property type="nucleotide sequence ID" value="NZ_QQOH01000001.1"/>
</dbReference>
<dbReference type="PANTHER" id="PTHR43133">
    <property type="entry name" value="RNA POLYMERASE ECF-TYPE SIGMA FACTO"/>
    <property type="match status" value="1"/>
</dbReference>
<evidence type="ECO:0000256" key="4">
    <source>
        <dbReference type="ARBA" id="ARBA00023125"/>
    </source>
</evidence>
<dbReference type="InterPro" id="IPR039425">
    <property type="entry name" value="RNA_pol_sigma-70-like"/>
</dbReference>
<dbReference type="PANTHER" id="PTHR43133:SF8">
    <property type="entry name" value="RNA POLYMERASE SIGMA FACTOR HI_1459-RELATED"/>
    <property type="match status" value="1"/>
</dbReference>
<dbReference type="NCBIfam" id="TIGR02937">
    <property type="entry name" value="sigma70-ECF"/>
    <property type="match status" value="1"/>
</dbReference>
<evidence type="ECO:0000313" key="9">
    <source>
        <dbReference type="Proteomes" id="UP000253769"/>
    </source>
</evidence>
<comment type="similarity">
    <text evidence="1">Belongs to the sigma-70 factor family. ECF subfamily.</text>
</comment>
<dbReference type="InterPro" id="IPR013249">
    <property type="entry name" value="RNA_pol_sigma70_r4_t2"/>
</dbReference>
<dbReference type="Gene3D" id="1.10.1740.10">
    <property type="match status" value="1"/>
</dbReference>
<feature type="domain" description="RNA polymerase sigma factor 70 region 4 type 2" evidence="7">
    <location>
        <begin position="129"/>
        <end position="181"/>
    </location>
</feature>
<evidence type="ECO:0000256" key="1">
    <source>
        <dbReference type="ARBA" id="ARBA00010641"/>
    </source>
</evidence>
<organism evidence="8 9">
    <name type="scientific">Motiliproteus coralliicola</name>
    <dbReference type="NCBI Taxonomy" id="2283196"/>
    <lineage>
        <taxon>Bacteria</taxon>
        <taxon>Pseudomonadati</taxon>
        <taxon>Pseudomonadota</taxon>
        <taxon>Gammaproteobacteria</taxon>
        <taxon>Oceanospirillales</taxon>
        <taxon>Oceanospirillaceae</taxon>
        <taxon>Motiliproteus</taxon>
    </lineage>
</organism>
<keyword evidence="3" id="KW-0731">Sigma factor</keyword>
<dbReference type="InterPro" id="IPR014284">
    <property type="entry name" value="RNA_pol_sigma-70_dom"/>
</dbReference>
<dbReference type="Pfam" id="PF08281">
    <property type="entry name" value="Sigma70_r4_2"/>
    <property type="match status" value="1"/>
</dbReference>
<evidence type="ECO:0000256" key="5">
    <source>
        <dbReference type="ARBA" id="ARBA00023163"/>
    </source>
</evidence>
<dbReference type="SUPFAM" id="SSF88946">
    <property type="entry name" value="Sigma2 domain of RNA polymerase sigma factors"/>
    <property type="match status" value="1"/>
</dbReference>
<dbReference type="OrthoDB" id="9782108at2"/>
<protein>
    <submittedName>
        <fullName evidence="8">RNA polymerase subunit sigma</fullName>
    </submittedName>
</protein>
<accession>A0A369WU37</accession>
<dbReference type="InterPro" id="IPR013325">
    <property type="entry name" value="RNA_pol_sigma_r2"/>
</dbReference>
<evidence type="ECO:0000259" key="6">
    <source>
        <dbReference type="Pfam" id="PF04542"/>
    </source>
</evidence>
<dbReference type="SUPFAM" id="SSF88659">
    <property type="entry name" value="Sigma3 and sigma4 domains of RNA polymerase sigma factors"/>
    <property type="match status" value="1"/>
</dbReference>
<dbReference type="GO" id="GO:0016987">
    <property type="term" value="F:sigma factor activity"/>
    <property type="evidence" value="ECO:0007669"/>
    <property type="project" value="UniProtKB-KW"/>
</dbReference>
<dbReference type="InterPro" id="IPR036388">
    <property type="entry name" value="WH-like_DNA-bd_sf"/>
</dbReference>
<keyword evidence="9" id="KW-1185">Reference proteome</keyword>
<evidence type="ECO:0000259" key="7">
    <source>
        <dbReference type="Pfam" id="PF08281"/>
    </source>
</evidence>
<comment type="caution">
    <text evidence="8">The sequence shown here is derived from an EMBL/GenBank/DDBJ whole genome shotgun (WGS) entry which is preliminary data.</text>
</comment>
<gene>
    <name evidence="8" type="ORF">DV711_02980</name>
</gene>
<evidence type="ECO:0000313" key="8">
    <source>
        <dbReference type="EMBL" id="RDE24569.1"/>
    </source>
</evidence>
<keyword evidence="4" id="KW-0238">DNA-binding</keyword>
<keyword evidence="2" id="KW-0805">Transcription regulation</keyword>
<evidence type="ECO:0000256" key="3">
    <source>
        <dbReference type="ARBA" id="ARBA00023082"/>
    </source>
</evidence>
<dbReference type="Pfam" id="PF04542">
    <property type="entry name" value="Sigma70_r2"/>
    <property type="match status" value="1"/>
</dbReference>
<dbReference type="EMBL" id="QQOH01000001">
    <property type="protein sequence ID" value="RDE24569.1"/>
    <property type="molecule type" value="Genomic_DNA"/>
</dbReference>
<dbReference type="AlphaFoldDB" id="A0A369WU37"/>
<evidence type="ECO:0000256" key="2">
    <source>
        <dbReference type="ARBA" id="ARBA00023015"/>
    </source>
</evidence>
<feature type="domain" description="RNA polymerase sigma-70 region 2" evidence="6">
    <location>
        <begin position="25"/>
        <end position="92"/>
    </location>
</feature>
<dbReference type="InterPro" id="IPR013324">
    <property type="entry name" value="RNA_pol_sigma_r3/r4-like"/>
</dbReference>
<dbReference type="Proteomes" id="UP000253769">
    <property type="component" value="Unassembled WGS sequence"/>
</dbReference>
<dbReference type="GO" id="GO:0006352">
    <property type="term" value="P:DNA-templated transcription initiation"/>
    <property type="evidence" value="ECO:0007669"/>
    <property type="project" value="InterPro"/>
</dbReference>
<keyword evidence="5" id="KW-0804">Transcription</keyword>
<sequence>MDNQTTDETLMQAYRDGDYAAFEALYGRHKAAVVRFYRRQAGDQVAEELLQEAFLRLIGARLRYQPQALFRTYLWTLVRSVLVDHYRKQSRTLPASYQQTDPDTLDTDGLVESEQLEPSRQACRDQQLNRLLQLIATLPTAQREAFLLKEEAGLSVSEIAAVTGDSFDTIKSRLRYAVKKLRAGLEAL</sequence>
<dbReference type="InterPro" id="IPR007627">
    <property type="entry name" value="RNA_pol_sigma70_r2"/>
</dbReference>